<dbReference type="EMBL" id="OOIL02000002">
    <property type="protein sequence ID" value="VFQ58887.1"/>
    <property type="molecule type" value="Genomic_DNA"/>
</dbReference>
<dbReference type="OrthoDB" id="2095648at2759"/>
<dbReference type="Proteomes" id="UP000595140">
    <property type="component" value="Unassembled WGS sequence"/>
</dbReference>
<dbReference type="InterPro" id="IPR032675">
    <property type="entry name" value="LRR_dom_sf"/>
</dbReference>
<dbReference type="PANTHER" id="PTHR38926">
    <property type="entry name" value="F-BOX DOMAIN CONTAINING PROTEIN, EXPRESSED"/>
    <property type="match status" value="1"/>
</dbReference>
<organism evidence="1 2">
    <name type="scientific">Cuscuta campestris</name>
    <dbReference type="NCBI Taxonomy" id="132261"/>
    <lineage>
        <taxon>Eukaryota</taxon>
        <taxon>Viridiplantae</taxon>
        <taxon>Streptophyta</taxon>
        <taxon>Embryophyta</taxon>
        <taxon>Tracheophyta</taxon>
        <taxon>Spermatophyta</taxon>
        <taxon>Magnoliopsida</taxon>
        <taxon>eudicotyledons</taxon>
        <taxon>Gunneridae</taxon>
        <taxon>Pentapetalae</taxon>
        <taxon>asterids</taxon>
        <taxon>lamiids</taxon>
        <taxon>Solanales</taxon>
        <taxon>Convolvulaceae</taxon>
        <taxon>Cuscuteae</taxon>
        <taxon>Cuscuta</taxon>
        <taxon>Cuscuta subgen. Grammica</taxon>
        <taxon>Cuscuta sect. Cleistogrammica</taxon>
    </lineage>
</organism>
<sequence>MWRFVDMRHLVRYGYFDDVCNKDLETMCRQAVDMSQGQLTELHIDHFATDQLLHYISERSSKLQSLQIRGCDEVGYGFIEAAKNFPLLEELHFVYVLCVRDYIEAIGQSCPKLKSFTLSSSDYRDGLLYGYGECNNNFEALAIAKTMPGLHHLRLVGNNMTNEGLQAILDGCPNLESLDIRRCYRVNLRGEIGDRITEKIKDFKCPNDPVKCGSDWDADPFYDEDYSDEFDDTPYIDY</sequence>
<dbReference type="Gene3D" id="3.80.10.10">
    <property type="entry name" value="Ribonuclease Inhibitor"/>
    <property type="match status" value="1"/>
</dbReference>
<protein>
    <recommendedName>
        <fullName evidence="3">COI1 F-box domain-containing protein</fullName>
    </recommendedName>
</protein>
<dbReference type="InterPro" id="IPR001611">
    <property type="entry name" value="Leu-rich_rpt"/>
</dbReference>
<gene>
    <name evidence="1" type="ORF">CCAM_LOCUS663</name>
</gene>
<dbReference type="Pfam" id="PF13516">
    <property type="entry name" value="LRR_6"/>
    <property type="match status" value="1"/>
</dbReference>
<reference evidence="1 2" key="1">
    <citation type="submission" date="2018-04" db="EMBL/GenBank/DDBJ databases">
        <authorList>
            <person name="Vogel A."/>
        </authorList>
    </citation>
    <scope>NUCLEOTIDE SEQUENCE [LARGE SCALE GENOMIC DNA]</scope>
</reference>
<dbReference type="SUPFAM" id="SSF52047">
    <property type="entry name" value="RNI-like"/>
    <property type="match status" value="1"/>
</dbReference>
<name>A0A484K6H1_9ASTE</name>
<dbReference type="PANTHER" id="PTHR38926:SF82">
    <property type="entry name" value="F-BOX DOMAIN-CONTAINING PROTEIN"/>
    <property type="match status" value="1"/>
</dbReference>
<proteinExistence type="predicted"/>
<evidence type="ECO:0000313" key="2">
    <source>
        <dbReference type="Proteomes" id="UP000595140"/>
    </source>
</evidence>
<accession>A0A484K6H1</accession>
<dbReference type="AlphaFoldDB" id="A0A484K6H1"/>
<evidence type="ECO:0000313" key="1">
    <source>
        <dbReference type="EMBL" id="VFQ58887.1"/>
    </source>
</evidence>
<keyword evidence="2" id="KW-1185">Reference proteome</keyword>
<evidence type="ECO:0008006" key="3">
    <source>
        <dbReference type="Google" id="ProtNLM"/>
    </source>
</evidence>